<keyword evidence="2" id="KW-1185">Reference proteome</keyword>
<organism evidence="1 2">
    <name type="scientific">Trema orientale</name>
    <name type="common">Charcoal tree</name>
    <name type="synonym">Celtis orientalis</name>
    <dbReference type="NCBI Taxonomy" id="63057"/>
    <lineage>
        <taxon>Eukaryota</taxon>
        <taxon>Viridiplantae</taxon>
        <taxon>Streptophyta</taxon>
        <taxon>Embryophyta</taxon>
        <taxon>Tracheophyta</taxon>
        <taxon>Spermatophyta</taxon>
        <taxon>Magnoliopsida</taxon>
        <taxon>eudicotyledons</taxon>
        <taxon>Gunneridae</taxon>
        <taxon>Pentapetalae</taxon>
        <taxon>rosids</taxon>
        <taxon>fabids</taxon>
        <taxon>Rosales</taxon>
        <taxon>Cannabaceae</taxon>
        <taxon>Trema</taxon>
    </lineage>
</organism>
<reference evidence="2" key="1">
    <citation type="submission" date="2016-06" db="EMBL/GenBank/DDBJ databases">
        <title>Parallel loss of symbiosis genes in relatives of nitrogen-fixing non-legume Parasponia.</title>
        <authorList>
            <person name="Van Velzen R."/>
            <person name="Holmer R."/>
            <person name="Bu F."/>
            <person name="Rutten L."/>
            <person name="Van Zeijl A."/>
            <person name="Liu W."/>
            <person name="Santuari L."/>
            <person name="Cao Q."/>
            <person name="Sharma T."/>
            <person name="Shen D."/>
            <person name="Roswanjaya Y."/>
            <person name="Wardhani T."/>
            <person name="Kalhor M.S."/>
            <person name="Jansen J."/>
            <person name="Van den Hoogen J."/>
            <person name="Gungor B."/>
            <person name="Hartog M."/>
            <person name="Hontelez J."/>
            <person name="Verver J."/>
            <person name="Yang W.-C."/>
            <person name="Schijlen E."/>
            <person name="Repin R."/>
            <person name="Schilthuizen M."/>
            <person name="Schranz E."/>
            <person name="Heidstra R."/>
            <person name="Miyata K."/>
            <person name="Fedorova E."/>
            <person name="Kohlen W."/>
            <person name="Bisseling T."/>
            <person name="Smit S."/>
            <person name="Geurts R."/>
        </authorList>
    </citation>
    <scope>NUCLEOTIDE SEQUENCE [LARGE SCALE GENOMIC DNA]</scope>
    <source>
        <strain evidence="2">cv. RG33-2</strain>
    </source>
</reference>
<sequence>QRQLLHSLYEANYNNILGMMMNLMGLYLGHNFSGIPPFCQYPPDLFQPYHPTHYHYRETMMAPANRK</sequence>
<gene>
    <name evidence="1" type="ORF">TorRG33x02_324240</name>
</gene>
<accession>A0A2P5BE54</accession>
<dbReference type="InParanoid" id="A0A2P5BE54"/>
<proteinExistence type="predicted"/>
<evidence type="ECO:0000313" key="1">
    <source>
        <dbReference type="EMBL" id="PON47036.1"/>
    </source>
</evidence>
<protein>
    <submittedName>
        <fullName evidence="1">Uncharacterized protein</fullName>
    </submittedName>
</protein>
<dbReference type="Proteomes" id="UP000237000">
    <property type="component" value="Unassembled WGS sequence"/>
</dbReference>
<evidence type="ECO:0000313" key="2">
    <source>
        <dbReference type="Proteomes" id="UP000237000"/>
    </source>
</evidence>
<name>A0A2P5BE54_TREOI</name>
<dbReference type="AlphaFoldDB" id="A0A2P5BE54"/>
<feature type="non-terminal residue" evidence="1">
    <location>
        <position position="1"/>
    </location>
</feature>
<dbReference type="EMBL" id="JXTC01000542">
    <property type="protein sequence ID" value="PON47036.1"/>
    <property type="molecule type" value="Genomic_DNA"/>
</dbReference>
<comment type="caution">
    <text evidence="1">The sequence shown here is derived from an EMBL/GenBank/DDBJ whole genome shotgun (WGS) entry which is preliminary data.</text>
</comment>